<sequence length="466" mass="51991">MSNKNGMLLPFFLFLVSTSLSSPKWIASGSPADQKPQFKRPDPLSHFHRYNGGFDIRNKHYWSSAAFTGVHGYAIAGVWLLCGLGFGIAVTVKNPSSSSGLFIKHLDHHYFLMFLLLLLFTFLAIGTDQVSVCASSWVSRVASSVVLASIQSTLWRTEKLKRTILKMGGDARQAIQKVIHAMTEMQFLLLPYDPNTSLTLNTTSHRLGRESRIIRSFVDKTGHSFDLAIHTSYTAHLVIVAINLAMVVAALVLLLLHWHPGLTTFADDTCSAFAEFEQNPQNNSLSSLLPCMNPPSAERIMVGTGYTIHTYIAQLNSKITEYYRVLGLDEQSGDLFGVKKICQPFSGAPSYSYMPESCPKGVIQVGDLPNVLARFTCHENHSSEDCESDGKFLPEASYDIVSAFSRSVQYLLDVYPDLQSLTECSFVKNIFSDIVSHQCRPFKEKLIRIEEDTSLYVPSRPRSNHR</sequence>
<evidence type="ECO:0000256" key="1">
    <source>
        <dbReference type="SAM" id="Phobius"/>
    </source>
</evidence>
<gene>
    <name evidence="3" type="ORF">CJ030_MR5G024519</name>
</gene>
<keyword evidence="2" id="KW-0732">Signal</keyword>
<reference evidence="3 4" key="1">
    <citation type="journal article" date="2019" name="Plant Biotechnol. J.">
        <title>The red bayberry genome and genetic basis of sex determination.</title>
        <authorList>
            <person name="Jia H.M."/>
            <person name="Jia H.J."/>
            <person name="Cai Q.L."/>
            <person name="Wang Y."/>
            <person name="Zhao H.B."/>
            <person name="Yang W.F."/>
            <person name="Wang G.Y."/>
            <person name="Li Y.H."/>
            <person name="Zhan D.L."/>
            <person name="Shen Y.T."/>
            <person name="Niu Q.F."/>
            <person name="Chang L."/>
            <person name="Qiu J."/>
            <person name="Zhao L."/>
            <person name="Xie H.B."/>
            <person name="Fu W.Y."/>
            <person name="Jin J."/>
            <person name="Li X.W."/>
            <person name="Jiao Y."/>
            <person name="Zhou C.C."/>
            <person name="Tu T."/>
            <person name="Chai C.Y."/>
            <person name="Gao J.L."/>
            <person name="Fan L.J."/>
            <person name="van de Weg E."/>
            <person name="Wang J.Y."/>
            <person name="Gao Z.S."/>
        </authorList>
    </citation>
    <scope>NUCLEOTIDE SEQUENCE [LARGE SCALE GENOMIC DNA]</scope>
    <source>
        <tissue evidence="3">Leaves</tissue>
    </source>
</reference>
<protein>
    <submittedName>
        <fullName evidence="3">Uncharacterized protein</fullName>
    </submittedName>
</protein>
<keyword evidence="4" id="KW-1185">Reference proteome</keyword>
<dbReference type="EMBL" id="RXIC02000023">
    <property type="protein sequence ID" value="KAB1214913.1"/>
    <property type="molecule type" value="Genomic_DNA"/>
</dbReference>
<dbReference type="PANTHER" id="PTHR31414:SF19">
    <property type="entry name" value="TRANSMEMBRANE PROTEIN"/>
    <property type="match status" value="1"/>
</dbReference>
<feature type="signal peptide" evidence="2">
    <location>
        <begin position="1"/>
        <end position="21"/>
    </location>
</feature>
<evidence type="ECO:0000313" key="3">
    <source>
        <dbReference type="EMBL" id="KAB1214913.1"/>
    </source>
</evidence>
<keyword evidence="1" id="KW-0812">Transmembrane</keyword>
<name>A0A6A1VQ69_9ROSI</name>
<dbReference type="Proteomes" id="UP000516437">
    <property type="component" value="Chromosome 5"/>
</dbReference>
<dbReference type="InterPro" id="IPR040283">
    <property type="entry name" value="DDB_G0292058-like"/>
</dbReference>
<keyword evidence="1" id="KW-1133">Transmembrane helix</keyword>
<dbReference type="GO" id="GO:0016020">
    <property type="term" value="C:membrane"/>
    <property type="evidence" value="ECO:0007669"/>
    <property type="project" value="TreeGrafter"/>
</dbReference>
<feature type="transmembrane region" description="Helical" evidence="1">
    <location>
        <begin position="70"/>
        <end position="90"/>
    </location>
</feature>
<comment type="caution">
    <text evidence="3">The sequence shown here is derived from an EMBL/GenBank/DDBJ whole genome shotgun (WGS) entry which is preliminary data.</text>
</comment>
<accession>A0A6A1VQ69</accession>
<evidence type="ECO:0000256" key="2">
    <source>
        <dbReference type="SAM" id="SignalP"/>
    </source>
</evidence>
<evidence type="ECO:0000313" key="4">
    <source>
        <dbReference type="Proteomes" id="UP000516437"/>
    </source>
</evidence>
<organism evidence="3 4">
    <name type="scientific">Morella rubra</name>
    <name type="common">Chinese bayberry</name>
    <dbReference type="NCBI Taxonomy" id="262757"/>
    <lineage>
        <taxon>Eukaryota</taxon>
        <taxon>Viridiplantae</taxon>
        <taxon>Streptophyta</taxon>
        <taxon>Embryophyta</taxon>
        <taxon>Tracheophyta</taxon>
        <taxon>Spermatophyta</taxon>
        <taxon>Magnoliopsida</taxon>
        <taxon>eudicotyledons</taxon>
        <taxon>Gunneridae</taxon>
        <taxon>Pentapetalae</taxon>
        <taxon>rosids</taxon>
        <taxon>fabids</taxon>
        <taxon>Fagales</taxon>
        <taxon>Myricaceae</taxon>
        <taxon>Morella</taxon>
    </lineage>
</organism>
<dbReference type="AlphaFoldDB" id="A0A6A1VQ69"/>
<keyword evidence="1" id="KW-0472">Membrane</keyword>
<feature type="chain" id="PRO_5025690409" evidence="2">
    <location>
        <begin position="22"/>
        <end position="466"/>
    </location>
</feature>
<dbReference type="OrthoDB" id="1056237at2759"/>
<dbReference type="PANTHER" id="PTHR31414">
    <property type="entry name" value="TRANSMEMBRANE PROTEIN DDB_G0292058"/>
    <property type="match status" value="1"/>
</dbReference>
<feature type="transmembrane region" description="Helical" evidence="1">
    <location>
        <begin position="237"/>
        <end position="258"/>
    </location>
</feature>
<feature type="transmembrane region" description="Helical" evidence="1">
    <location>
        <begin position="110"/>
        <end position="131"/>
    </location>
</feature>
<proteinExistence type="predicted"/>